<accession>A0A811QXI2</accession>
<organism evidence="4 5">
    <name type="scientific">Miscanthus lutarioriparius</name>
    <dbReference type="NCBI Taxonomy" id="422564"/>
    <lineage>
        <taxon>Eukaryota</taxon>
        <taxon>Viridiplantae</taxon>
        <taxon>Streptophyta</taxon>
        <taxon>Embryophyta</taxon>
        <taxon>Tracheophyta</taxon>
        <taxon>Spermatophyta</taxon>
        <taxon>Magnoliopsida</taxon>
        <taxon>Liliopsida</taxon>
        <taxon>Poales</taxon>
        <taxon>Poaceae</taxon>
        <taxon>PACMAD clade</taxon>
        <taxon>Panicoideae</taxon>
        <taxon>Andropogonodae</taxon>
        <taxon>Andropogoneae</taxon>
        <taxon>Saccharinae</taxon>
        <taxon>Miscanthus</taxon>
    </lineage>
</organism>
<dbReference type="OrthoDB" id="681454at2759"/>
<evidence type="ECO:0000256" key="2">
    <source>
        <dbReference type="ARBA" id="ARBA00023122"/>
    </source>
</evidence>
<dbReference type="InterPro" id="IPR046342">
    <property type="entry name" value="CBS_dom_sf"/>
</dbReference>
<dbReference type="Proteomes" id="UP000604825">
    <property type="component" value="Unassembled WGS sequence"/>
</dbReference>
<dbReference type="PANTHER" id="PTHR13780:SF146">
    <property type="entry name" value="CBS DOMAIN-CONTAINING PROTEIN"/>
    <property type="match status" value="1"/>
</dbReference>
<feature type="compositionally biased region" description="Low complexity" evidence="3">
    <location>
        <begin position="297"/>
        <end position="312"/>
    </location>
</feature>
<evidence type="ECO:0008006" key="6">
    <source>
        <dbReference type="Google" id="ProtNLM"/>
    </source>
</evidence>
<evidence type="ECO:0000313" key="4">
    <source>
        <dbReference type="EMBL" id="CAD6261710.1"/>
    </source>
</evidence>
<evidence type="ECO:0000256" key="1">
    <source>
        <dbReference type="ARBA" id="ARBA00022737"/>
    </source>
</evidence>
<dbReference type="EMBL" id="CAJGYO010000012">
    <property type="protein sequence ID" value="CAD6261710.1"/>
    <property type="molecule type" value="Genomic_DNA"/>
</dbReference>
<keyword evidence="5" id="KW-1185">Reference proteome</keyword>
<name>A0A811QXI2_9POAL</name>
<evidence type="ECO:0000313" key="5">
    <source>
        <dbReference type="Proteomes" id="UP000604825"/>
    </source>
</evidence>
<dbReference type="InterPro" id="IPR050511">
    <property type="entry name" value="AMPK_gamma/SDS23_families"/>
</dbReference>
<dbReference type="GO" id="GO:0005634">
    <property type="term" value="C:nucleus"/>
    <property type="evidence" value="ECO:0007669"/>
    <property type="project" value="TreeGrafter"/>
</dbReference>
<evidence type="ECO:0000256" key="3">
    <source>
        <dbReference type="SAM" id="MobiDB-lite"/>
    </source>
</evidence>
<dbReference type="AlphaFoldDB" id="A0A811QXI2"/>
<proteinExistence type="predicted"/>
<sequence>MAERLLQAHKVSDLCIGKPALRWLPPQSTVADAIADLEAAGGGGGDAAVAVWDGSEGSDVAGRVCMADALLFLCADAAHLASPAAALQATLSDLLAAGALLPDRRIDPDARLPAALARRAGGGGRVPGRRAHARRADQGEVARRRRPWQAVLAHGGGRGALPPEPVGVFSATASRSVTELGAVRPAALAVAAGDSALSAVPLLRAALASHASVAVVAGTGTGSPARRLVGEISPSALCSGGVASVAAIAALSAGQLVSFLDWGGAPPAATLHAVRSRLRRRNLLGMLDLLYGGTTDASSSSSSSASSSSSSSSDEDEDIVDANGRKLIIASPHRHGSSFLGRRRAEEATVCHRGSSLVAVMVQAMVHRATHVWVVEEQELVGVVGLLDVLRVLRRHLIAGSGCGLHPDLD</sequence>
<gene>
    <name evidence="4" type="ORF">NCGR_LOCUS45100</name>
</gene>
<dbReference type="SUPFAM" id="SSF54631">
    <property type="entry name" value="CBS-domain pair"/>
    <property type="match status" value="1"/>
</dbReference>
<protein>
    <recommendedName>
        <fullName evidence="6">CBS domain-containing protein</fullName>
    </recommendedName>
</protein>
<keyword evidence="2" id="KW-0129">CBS domain</keyword>
<feature type="region of interest" description="Disordered" evidence="3">
    <location>
        <begin position="294"/>
        <end position="317"/>
    </location>
</feature>
<reference evidence="4" key="1">
    <citation type="submission" date="2020-10" db="EMBL/GenBank/DDBJ databases">
        <authorList>
            <person name="Han B."/>
            <person name="Lu T."/>
            <person name="Zhao Q."/>
            <person name="Huang X."/>
            <person name="Zhao Y."/>
        </authorList>
    </citation>
    <scope>NUCLEOTIDE SEQUENCE</scope>
</reference>
<keyword evidence="1" id="KW-0677">Repeat</keyword>
<dbReference type="GO" id="GO:0005737">
    <property type="term" value="C:cytoplasm"/>
    <property type="evidence" value="ECO:0007669"/>
    <property type="project" value="TreeGrafter"/>
</dbReference>
<comment type="caution">
    <text evidence="4">The sequence shown here is derived from an EMBL/GenBank/DDBJ whole genome shotgun (WGS) entry which is preliminary data.</text>
</comment>
<dbReference type="PANTHER" id="PTHR13780">
    <property type="entry name" value="AMP-ACTIVATED PROTEIN KINASE, GAMMA REGULATORY SUBUNIT"/>
    <property type="match status" value="1"/>
</dbReference>